<keyword evidence="3" id="KW-1185">Reference proteome</keyword>
<dbReference type="AlphaFoldDB" id="A0AAV5WIP4"/>
<feature type="signal peptide" evidence="1">
    <location>
        <begin position="1"/>
        <end position="24"/>
    </location>
</feature>
<feature type="non-terminal residue" evidence="2">
    <location>
        <position position="89"/>
    </location>
</feature>
<comment type="caution">
    <text evidence="2">The sequence shown here is derived from an EMBL/GenBank/DDBJ whole genome shotgun (WGS) entry which is preliminary data.</text>
</comment>
<keyword evidence="1" id="KW-0732">Signal</keyword>
<gene>
    <name evidence="2" type="ORF">PFISCL1PPCAC_22083</name>
</gene>
<sequence>RSLQMIRFLLVLSVLCLTIIAPLSYESTPSNGTSTNGTTEAINALTPTASPARAILTRCYDKFVVCFAGRGCLGSSRMNSKTGEHEDIV</sequence>
<protein>
    <recommendedName>
        <fullName evidence="4">Secreted protein</fullName>
    </recommendedName>
</protein>
<dbReference type="Proteomes" id="UP001432322">
    <property type="component" value="Unassembled WGS sequence"/>
</dbReference>
<name>A0AAV5WIP4_9BILA</name>
<organism evidence="2 3">
    <name type="scientific">Pristionchus fissidentatus</name>
    <dbReference type="NCBI Taxonomy" id="1538716"/>
    <lineage>
        <taxon>Eukaryota</taxon>
        <taxon>Metazoa</taxon>
        <taxon>Ecdysozoa</taxon>
        <taxon>Nematoda</taxon>
        <taxon>Chromadorea</taxon>
        <taxon>Rhabditida</taxon>
        <taxon>Rhabditina</taxon>
        <taxon>Diplogasteromorpha</taxon>
        <taxon>Diplogasteroidea</taxon>
        <taxon>Neodiplogasteridae</taxon>
        <taxon>Pristionchus</taxon>
    </lineage>
</organism>
<feature type="non-terminal residue" evidence="2">
    <location>
        <position position="1"/>
    </location>
</feature>
<proteinExistence type="predicted"/>
<reference evidence="2" key="1">
    <citation type="submission" date="2023-10" db="EMBL/GenBank/DDBJ databases">
        <title>Genome assembly of Pristionchus species.</title>
        <authorList>
            <person name="Yoshida K."/>
            <person name="Sommer R.J."/>
        </authorList>
    </citation>
    <scope>NUCLEOTIDE SEQUENCE</scope>
    <source>
        <strain evidence="2">RS5133</strain>
    </source>
</reference>
<accession>A0AAV5WIP4</accession>
<dbReference type="EMBL" id="BTSY01000005">
    <property type="protein sequence ID" value="GMT30786.1"/>
    <property type="molecule type" value="Genomic_DNA"/>
</dbReference>
<evidence type="ECO:0000313" key="3">
    <source>
        <dbReference type="Proteomes" id="UP001432322"/>
    </source>
</evidence>
<feature type="chain" id="PRO_5043944057" description="Secreted protein" evidence="1">
    <location>
        <begin position="25"/>
        <end position="89"/>
    </location>
</feature>
<evidence type="ECO:0000256" key="1">
    <source>
        <dbReference type="SAM" id="SignalP"/>
    </source>
</evidence>
<evidence type="ECO:0008006" key="4">
    <source>
        <dbReference type="Google" id="ProtNLM"/>
    </source>
</evidence>
<evidence type="ECO:0000313" key="2">
    <source>
        <dbReference type="EMBL" id="GMT30786.1"/>
    </source>
</evidence>